<organism evidence="2">
    <name type="scientific">marine sediment metagenome</name>
    <dbReference type="NCBI Taxonomy" id="412755"/>
    <lineage>
        <taxon>unclassified sequences</taxon>
        <taxon>metagenomes</taxon>
        <taxon>ecological metagenomes</taxon>
    </lineage>
</organism>
<reference evidence="2" key="1">
    <citation type="journal article" date="2014" name="Front. Microbiol.">
        <title>High frequency of phylogenetically diverse reductive dehalogenase-homologous genes in deep subseafloor sedimentary metagenomes.</title>
        <authorList>
            <person name="Kawai M."/>
            <person name="Futagami T."/>
            <person name="Toyoda A."/>
            <person name="Takaki Y."/>
            <person name="Nishi S."/>
            <person name="Hori S."/>
            <person name="Arai W."/>
            <person name="Tsubouchi T."/>
            <person name="Morono Y."/>
            <person name="Uchiyama I."/>
            <person name="Ito T."/>
            <person name="Fujiyama A."/>
            <person name="Inagaki F."/>
            <person name="Takami H."/>
        </authorList>
    </citation>
    <scope>NUCLEOTIDE SEQUENCE</scope>
    <source>
        <strain evidence="2">Expedition CK06-06</strain>
    </source>
</reference>
<feature type="region of interest" description="Disordered" evidence="1">
    <location>
        <begin position="1"/>
        <end position="20"/>
    </location>
</feature>
<evidence type="ECO:0000256" key="1">
    <source>
        <dbReference type="SAM" id="MobiDB-lite"/>
    </source>
</evidence>
<evidence type="ECO:0000313" key="2">
    <source>
        <dbReference type="EMBL" id="GAG60031.1"/>
    </source>
</evidence>
<sequence>MAANDHDKGPLLPHTAKSGQAGIVELPTPLSARQGVIGIEGIFCFHCGRAIPNPRPGQKFCRKALGQKGSCKDKYWSRGLRRLSELEKEVAYLADLINRKGIKAPPGEQI</sequence>
<protein>
    <submittedName>
        <fullName evidence="2">Uncharacterized protein</fullName>
    </submittedName>
</protein>
<dbReference type="EMBL" id="BART01002340">
    <property type="protein sequence ID" value="GAG60031.1"/>
    <property type="molecule type" value="Genomic_DNA"/>
</dbReference>
<name>X1AJA3_9ZZZZ</name>
<accession>X1AJA3</accession>
<dbReference type="AlphaFoldDB" id="X1AJA3"/>
<gene>
    <name evidence="2" type="ORF">S01H4_07221</name>
</gene>
<comment type="caution">
    <text evidence="2">The sequence shown here is derived from an EMBL/GenBank/DDBJ whole genome shotgun (WGS) entry which is preliminary data.</text>
</comment>
<proteinExistence type="predicted"/>